<gene>
    <name evidence="11" type="ORF">Acr_26g0014020</name>
</gene>
<evidence type="ECO:0000256" key="4">
    <source>
        <dbReference type="ARBA" id="ARBA00022723"/>
    </source>
</evidence>
<dbReference type="Proteomes" id="UP000585474">
    <property type="component" value="Unassembled WGS sequence"/>
</dbReference>
<keyword evidence="4" id="KW-0479">Metal-binding</keyword>
<accession>A0A7J0H4V3</accession>
<keyword evidence="12" id="KW-1185">Reference proteome</keyword>
<keyword evidence="3" id="KW-0808">Transferase</keyword>
<dbReference type="GO" id="GO:0008270">
    <property type="term" value="F:zinc ion binding"/>
    <property type="evidence" value="ECO:0007669"/>
    <property type="project" value="UniProtKB-KW"/>
</dbReference>
<feature type="compositionally biased region" description="Polar residues" evidence="8">
    <location>
        <begin position="320"/>
        <end position="334"/>
    </location>
</feature>
<dbReference type="InterPro" id="IPR013083">
    <property type="entry name" value="Znf_RING/FYVE/PHD"/>
</dbReference>
<comment type="caution">
    <text evidence="11">The sequence shown here is derived from an EMBL/GenBank/DDBJ whole genome shotgun (WGS) entry which is preliminary data.</text>
</comment>
<evidence type="ECO:0000256" key="3">
    <source>
        <dbReference type="ARBA" id="ARBA00022679"/>
    </source>
</evidence>
<proteinExistence type="predicted"/>
<dbReference type="GO" id="GO:0005737">
    <property type="term" value="C:cytoplasm"/>
    <property type="evidence" value="ECO:0007669"/>
    <property type="project" value="TreeGrafter"/>
</dbReference>
<evidence type="ECO:0000256" key="8">
    <source>
        <dbReference type="SAM" id="MobiDB-lite"/>
    </source>
</evidence>
<name>A0A7J0H4V3_9ERIC</name>
<dbReference type="Gene3D" id="3.30.40.10">
    <property type="entry name" value="Zinc/RING finger domain, C3HC4 (zinc finger)"/>
    <property type="match status" value="1"/>
</dbReference>
<evidence type="ECO:0000313" key="11">
    <source>
        <dbReference type="EMBL" id="GFZ18133.1"/>
    </source>
</evidence>
<dbReference type="Pfam" id="PF14369">
    <property type="entry name" value="Zn_ribbon_19"/>
    <property type="match status" value="1"/>
</dbReference>
<feature type="region of interest" description="Disordered" evidence="8">
    <location>
        <begin position="43"/>
        <end position="72"/>
    </location>
</feature>
<keyword evidence="5" id="KW-0863">Zinc-finger</keyword>
<evidence type="ECO:0000259" key="10">
    <source>
        <dbReference type="Pfam" id="PF14369"/>
    </source>
</evidence>
<keyword evidence="7" id="KW-0862">Zinc</keyword>
<feature type="compositionally biased region" description="Basic and acidic residues" evidence="8">
    <location>
        <begin position="114"/>
        <end position="126"/>
    </location>
</feature>
<feature type="compositionally biased region" description="Low complexity" evidence="8">
    <location>
        <begin position="361"/>
        <end position="388"/>
    </location>
</feature>
<comment type="catalytic activity">
    <reaction evidence="1">
        <text>S-ubiquitinyl-[E2 ubiquitin-conjugating enzyme]-L-cysteine + [acceptor protein]-L-lysine = [E2 ubiquitin-conjugating enzyme]-L-cysteine + N(6)-ubiquitinyl-[acceptor protein]-L-lysine.</text>
        <dbReference type="EC" id="2.3.2.27"/>
    </reaction>
</comment>
<evidence type="ECO:0000259" key="9">
    <source>
        <dbReference type="Pfam" id="PF13639"/>
    </source>
</evidence>
<evidence type="ECO:0000313" key="12">
    <source>
        <dbReference type="Proteomes" id="UP000585474"/>
    </source>
</evidence>
<dbReference type="PANTHER" id="PTHR15710">
    <property type="entry name" value="E3 UBIQUITIN-PROTEIN LIGASE PRAJA"/>
    <property type="match status" value="1"/>
</dbReference>
<dbReference type="EMBL" id="BJWL01000026">
    <property type="protein sequence ID" value="GFZ18133.1"/>
    <property type="molecule type" value="Genomic_DNA"/>
</dbReference>
<dbReference type="OrthoDB" id="21204at2759"/>
<reference evidence="11 12" key="1">
    <citation type="submission" date="2019-07" db="EMBL/GenBank/DDBJ databases">
        <title>De Novo Assembly of kiwifruit Actinidia rufa.</title>
        <authorList>
            <person name="Sugita-Konishi S."/>
            <person name="Sato K."/>
            <person name="Mori E."/>
            <person name="Abe Y."/>
            <person name="Kisaki G."/>
            <person name="Hamano K."/>
            <person name="Suezawa K."/>
            <person name="Otani M."/>
            <person name="Fukuda T."/>
            <person name="Manabe T."/>
            <person name="Gomi K."/>
            <person name="Tabuchi M."/>
            <person name="Akimitsu K."/>
            <person name="Kataoka I."/>
        </authorList>
    </citation>
    <scope>NUCLEOTIDE SEQUENCE [LARGE SCALE GENOMIC DNA]</scope>
    <source>
        <strain evidence="12">cv. Fuchu</strain>
    </source>
</reference>
<evidence type="ECO:0000256" key="5">
    <source>
        <dbReference type="ARBA" id="ARBA00022771"/>
    </source>
</evidence>
<evidence type="ECO:0000256" key="6">
    <source>
        <dbReference type="ARBA" id="ARBA00022786"/>
    </source>
</evidence>
<feature type="region of interest" description="Disordered" evidence="8">
    <location>
        <begin position="106"/>
        <end position="126"/>
    </location>
</feature>
<dbReference type="GO" id="GO:0016567">
    <property type="term" value="P:protein ubiquitination"/>
    <property type="evidence" value="ECO:0007669"/>
    <property type="project" value="TreeGrafter"/>
</dbReference>
<dbReference type="GO" id="GO:0061630">
    <property type="term" value="F:ubiquitin protein ligase activity"/>
    <property type="evidence" value="ECO:0007669"/>
    <property type="project" value="UniProtKB-EC"/>
</dbReference>
<feature type="region of interest" description="Disordered" evidence="8">
    <location>
        <begin position="312"/>
        <end position="400"/>
    </location>
</feature>
<feature type="domain" description="RING-type" evidence="9">
    <location>
        <begin position="262"/>
        <end position="297"/>
    </location>
</feature>
<organism evidence="11 12">
    <name type="scientific">Actinidia rufa</name>
    <dbReference type="NCBI Taxonomy" id="165716"/>
    <lineage>
        <taxon>Eukaryota</taxon>
        <taxon>Viridiplantae</taxon>
        <taxon>Streptophyta</taxon>
        <taxon>Embryophyta</taxon>
        <taxon>Tracheophyta</taxon>
        <taxon>Spermatophyta</taxon>
        <taxon>Magnoliopsida</taxon>
        <taxon>eudicotyledons</taxon>
        <taxon>Gunneridae</taxon>
        <taxon>Pentapetalae</taxon>
        <taxon>asterids</taxon>
        <taxon>Ericales</taxon>
        <taxon>Actinidiaceae</taxon>
        <taxon>Actinidia</taxon>
    </lineage>
</organism>
<dbReference type="Pfam" id="PF13639">
    <property type="entry name" value="zf-RING_2"/>
    <property type="match status" value="1"/>
</dbReference>
<protein>
    <recommendedName>
        <fullName evidence="2">RING-type E3 ubiquitin transferase</fullName>
        <ecNumber evidence="2">2.3.2.27</ecNumber>
    </recommendedName>
</protein>
<evidence type="ECO:0000256" key="2">
    <source>
        <dbReference type="ARBA" id="ARBA00012483"/>
    </source>
</evidence>
<evidence type="ECO:0000256" key="7">
    <source>
        <dbReference type="ARBA" id="ARBA00022833"/>
    </source>
</evidence>
<dbReference type="EC" id="2.3.2.27" evidence="2"/>
<evidence type="ECO:0000256" key="1">
    <source>
        <dbReference type="ARBA" id="ARBA00000900"/>
    </source>
</evidence>
<dbReference type="InterPro" id="IPR039525">
    <property type="entry name" value="RNF126-like_zinc-ribbon"/>
</dbReference>
<dbReference type="PANTHER" id="PTHR15710:SF22">
    <property type="entry name" value="RING-TYPE E3 UBIQUITIN TRANSFERASE"/>
    <property type="match status" value="1"/>
</dbReference>
<dbReference type="AlphaFoldDB" id="A0A7J0H4V3"/>
<dbReference type="InterPro" id="IPR001841">
    <property type="entry name" value="Znf_RING"/>
</dbReference>
<sequence length="400" mass="44570">MNEAEAATARYWCHMCSQMVNPNMDVETIKCPLCQSGFVEEMDSTTSRGDHPLHDDDDFGGGGGGGGTDSESERALSLWAPILLGMMSNPRRHRRFRRRLAFEDEGYDEDESDHDNNNQHDGETEIDRELESIIRRRRRSSATILQLLHGIRAGMLSESDSSERDNRDGLRDTSEIRDRERVILINSFNQTIIVQGGPYDSNNPQNQNNHPIGSLGDYFIGPDLDLLLQHLAENDPNRYGTPPAQTQAVEAMPTVKIEEGLQCYVCLEDFEFGTEAKEMPCKHKFHSGCILPWLELHTVRVRFADISLPSDESKLDSDGYRTNSYIGGESNNGIDSFGEEEDGDGRNGNGRRFPMPLPWPLSSLFSSSENGNSSSTASSSFSSTSTNAPPRNDASHTDEN</sequence>
<keyword evidence="6" id="KW-0833">Ubl conjugation pathway</keyword>
<dbReference type="SUPFAM" id="SSF57850">
    <property type="entry name" value="RING/U-box"/>
    <property type="match status" value="1"/>
</dbReference>
<feature type="domain" description="E3 ubiquitin-protein ligase RNF126-like zinc-ribbon" evidence="10">
    <location>
        <begin position="10"/>
        <end position="42"/>
    </location>
</feature>